<evidence type="ECO:0000313" key="3">
    <source>
        <dbReference type="EMBL" id="MDA0179281.1"/>
    </source>
</evidence>
<reference evidence="3" key="1">
    <citation type="submission" date="2022-10" db="EMBL/GenBank/DDBJ databases">
        <title>The WGS of Solirubrobacter phytolaccae KCTC 29190.</title>
        <authorList>
            <person name="Jiang Z."/>
        </authorList>
    </citation>
    <scope>NUCLEOTIDE SEQUENCE</scope>
    <source>
        <strain evidence="3">KCTC 29190</strain>
    </source>
</reference>
<feature type="domain" description="XdhC- CoxI" evidence="1">
    <location>
        <begin position="11"/>
        <end position="75"/>
    </location>
</feature>
<evidence type="ECO:0000259" key="1">
    <source>
        <dbReference type="Pfam" id="PF02625"/>
    </source>
</evidence>
<dbReference type="InterPro" id="IPR027051">
    <property type="entry name" value="XdhC_Rossmann_dom"/>
</dbReference>
<sequence>MIPAHRIEELRAAREAFVVATVVRAAKPTSVRPGDSALVFSDGTIEGFVGGVCAQESVRLQAARALETGEATLLRLLPGLAISERDPLDGVVVSHNPCLSGGALEIFLDPQPVAPRIAIVGDTPIARALTAIARAAEYDVGMVPEAGDAALVVASHGEAEEDALAVALRLNVPYVALVASPKRGRAVRESVDDELRARIHTPAGLDIGARTPADIAISILAELIAQRTAPPVDAPIESATDPICGMEVLASEQTVHLDTADGRVYFCCEGCRSAYVH</sequence>
<dbReference type="InterPro" id="IPR003777">
    <property type="entry name" value="XdhC_CoxI"/>
</dbReference>
<evidence type="ECO:0000313" key="4">
    <source>
        <dbReference type="Proteomes" id="UP001147653"/>
    </source>
</evidence>
<dbReference type="Pfam" id="PF02625">
    <property type="entry name" value="XdhC_CoxI"/>
    <property type="match status" value="1"/>
</dbReference>
<dbReference type="Gene3D" id="3.40.50.720">
    <property type="entry name" value="NAD(P)-binding Rossmann-like Domain"/>
    <property type="match status" value="1"/>
</dbReference>
<proteinExistence type="predicted"/>
<organism evidence="3 4">
    <name type="scientific">Solirubrobacter phytolaccae</name>
    <dbReference type="NCBI Taxonomy" id="1404360"/>
    <lineage>
        <taxon>Bacteria</taxon>
        <taxon>Bacillati</taxon>
        <taxon>Actinomycetota</taxon>
        <taxon>Thermoleophilia</taxon>
        <taxon>Solirubrobacterales</taxon>
        <taxon>Solirubrobacteraceae</taxon>
        <taxon>Solirubrobacter</taxon>
    </lineage>
</organism>
<dbReference type="Pfam" id="PF13478">
    <property type="entry name" value="XdhC_C"/>
    <property type="match status" value="1"/>
</dbReference>
<keyword evidence="4" id="KW-1185">Reference proteome</keyword>
<dbReference type="RefSeq" id="WP_270023549.1">
    <property type="nucleotide sequence ID" value="NZ_JAPDDP010000004.1"/>
</dbReference>
<dbReference type="InterPro" id="IPR052698">
    <property type="entry name" value="MoCofactor_Util/Proc"/>
</dbReference>
<dbReference type="AlphaFoldDB" id="A0A9X3N4D9"/>
<dbReference type="PANTHER" id="PTHR30388:SF4">
    <property type="entry name" value="MOLYBDENUM COFACTOR INSERTION CHAPERONE PAOD"/>
    <property type="match status" value="1"/>
</dbReference>
<accession>A0A9X3N4D9</accession>
<evidence type="ECO:0000259" key="2">
    <source>
        <dbReference type="Pfam" id="PF13478"/>
    </source>
</evidence>
<protein>
    <submittedName>
        <fullName evidence="3">XdhC family protein</fullName>
    </submittedName>
</protein>
<dbReference type="PANTHER" id="PTHR30388">
    <property type="entry name" value="ALDEHYDE OXIDOREDUCTASE MOLYBDENUM COFACTOR ASSEMBLY PROTEIN"/>
    <property type="match status" value="1"/>
</dbReference>
<dbReference type="EMBL" id="JAPDDP010000004">
    <property type="protein sequence ID" value="MDA0179281.1"/>
    <property type="molecule type" value="Genomic_DNA"/>
</dbReference>
<dbReference type="Proteomes" id="UP001147653">
    <property type="component" value="Unassembled WGS sequence"/>
</dbReference>
<comment type="caution">
    <text evidence="3">The sequence shown here is derived from an EMBL/GenBank/DDBJ whole genome shotgun (WGS) entry which is preliminary data.</text>
</comment>
<name>A0A9X3N4D9_9ACTN</name>
<gene>
    <name evidence="3" type="ORF">OJ997_03145</name>
</gene>
<feature type="domain" description="XdhC Rossmann" evidence="2">
    <location>
        <begin position="118"/>
        <end position="223"/>
    </location>
</feature>